<evidence type="ECO:0000313" key="1">
    <source>
        <dbReference type="EMBL" id="PWA87932.1"/>
    </source>
</evidence>
<evidence type="ECO:0008006" key="3">
    <source>
        <dbReference type="Google" id="ProtNLM"/>
    </source>
</evidence>
<reference evidence="1 2" key="1">
    <citation type="journal article" date="2018" name="Mol. Plant">
        <title>The genome of Artemisia annua provides insight into the evolution of Asteraceae family and artemisinin biosynthesis.</title>
        <authorList>
            <person name="Shen Q."/>
            <person name="Zhang L."/>
            <person name="Liao Z."/>
            <person name="Wang S."/>
            <person name="Yan T."/>
            <person name="Shi P."/>
            <person name="Liu M."/>
            <person name="Fu X."/>
            <person name="Pan Q."/>
            <person name="Wang Y."/>
            <person name="Lv Z."/>
            <person name="Lu X."/>
            <person name="Zhang F."/>
            <person name="Jiang W."/>
            <person name="Ma Y."/>
            <person name="Chen M."/>
            <person name="Hao X."/>
            <person name="Li L."/>
            <person name="Tang Y."/>
            <person name="Lv G."/>
            <person name="Zhou Y."/>
            <person name="Sun X."/>
            <person name="Brodelius P.E."/>
            <person name="Rose J.K.C."/>
            <person name="Tang K."/>
        </authorList>
    </citation>
    <scope>NUCLEOTIDE SEQUENCE [LARGE SCALE GENOMIC DNA]</scope>
    <source>
        <strain evidence="2">cv. Huhao1</strain>
        <tissue evidence="1">Leaf</tissue>
    </source>
</reference>
<dbReference type="PANTHER" id="PTHR47487">
    <property type="entry name" value="OS06G0651300 PROTEIN-RELATED"/>
    <property type="match status" value="1"/>
</dbReference>
<dbReference type="EMBL" id="PKPP01000863">
    <property type="protein sequence ID" value="PWA87932.1"/>
    <property type="molecule type" value="Genomic_DNA"/>
</dbReference>
<sequence>MPSLHSAFRRLWRTKVPLGASCYIEMPYKPYKTDRDLAGLARNNRDLAAHQQASPTSLMLSCSFISLVDELVNKMFGVKRKQSTTPLYAAASSSGVSLDNSKKRIEEWNCAIYEVSATSACGLSDHIAGKKHQAKVAAVAGNRYSGLVKNKTPVMEQPSEVMNLSQCVSFDSKKDKIVGESLPKKFTRRCKLQVV</sequence>
<dbReference type="Gene3D" id="3.30.160.60">
    <property type="entry name" value="Classic Zinc Finger"/>
    <property type="match status" value="1"/>
</dbReference>
<gene>
    <name evidence="1" type="ORF">CTI12_AA121090</name>
</gene>
<proteinExistence type="predicted"/>
<comment type="caution">
    <text evidence="1">The sequence shown here is derived from an EMBL/GenBank/DDBJ whole genome shotgun (WGS) entry which is preliminary data.</text>
</comment>
<organism evidence="1 2">
    <name type="scientific">Artemisia annua</name>
    <name type="common">Sweet wormwood</name>
    <dbReference type="NCBI Taxonomy" id="35608"/>
    <lineage>
        <taxon>Eukaryota</taxon>
        <taxon>Viridiplantae</taxon>
        <taxon>Streptophyta</taxon>
        <taxon>Embryophyta</taxon>
        <taxon>Tracheophyta</taxon>
        <taxon>Spermatophyta</taxon>
        <taxon>Magnoliopsida</taxon>
        <taxon>eudicotyledons</taxon>
        <taxon>Gunneridae</taxon>
        <taxon>Pentapetalae</taxon>
        <taxon>asterids</taxon>
        <taxon>campanulids</taxon>
        <taxon>Asterales</taxon>
        <taxon>Asteraceae</taxon>
        <taxon>Asteroideae</taxon>
        <taxon>Anthemideae</taxon>
        <taxon>Artemisiinae</taxon>
        <taxon>Artemisia</taxon>
    </lineage>
</organism>
<dbReference type="Proteomes" id="UP000245207">
    <property type="component" value="Unassembled WGS sequence"/>
</dbReference>
<dbReference type="PANTHER" id="PTHR47487:SF8">
    <property type="entry name" value="OS08G0270900 PROTEIN"/>
    <property type="match status" value="1"/>
</dbReference>
<accession>A0A2U1PQF8</accession>
<protein>
    <recommendedName>
        <fullName evidence="3">Zinc finger, U1-type</fullName>
    </recommendedName>
</protein>
<name>A0A2U1PQF8_ARTAN</name>
<evidence type="ECO:0000313" key="2">
    <source>
        <dbReference type="Proteomes" id="UP000245207"/>
    </source>
</evidence>
<dbReference type="OrthoDB" id="10009287at2759"/>
<dbReference type="AlphaFoldDB" id="A0A2U1PQF8"/>
<keyword evidence="2" id="KW-1185">Reference proteome</keyword>